<evidence type="ECO:0000313" key="2">
    <source>
        <dbReference type="Proteomes" id="UP001177023"/>
    </source>
</evidence>
<dbReference type="AlphaFoldDB" id="A0AA36C5H5"/>
<sequence>MLLVAPEGKVVQFNGPDPNANKTETYFVGDLRVIEEQKNLGDCGGEVEQRYEDGRYHGLSNQLLVQICFGRGNTDRIAFEFTADVTENNQNVK</sequence>
<organism evidence="1 2">
    <name type="scientific">Mesorhabditis spiculigera</name>
    <dbReference type="NCBI Taxonomy" id="96644"/>
    <lineage>
        <taxon>Eukaryota</taxon>
        <taxon>Metazoa</taxon>
        <taxon>Ecdysozoa</taxon>
        <taxon>Nematoda</taxon>
        <taxon>Chromadorea</taxon>
        <taxon>Rhabditida</taxon>
        <taxon>Rhabditina</taxon>
        <taxon>Rhabditomorpha</taxon>
        <taxon>Rhabditoidea</taxon>
        <taxon>Rhabditidae</taxon>
        <taxon>Mesorhabditinae</taxon>
        <taxon>Mesorhabditis</taxon>
    </lineage>
</organism>
<proteinExistence type="predicted"/>
<dbReference type="EMBL" id="CATQJA010000222">
    <property type="protein sequence ID" value="CAJ0558139.1"/>
    <property type="molecule type" value="Genomic_DNA"/>
</dbReference>
<dbReference type="Proteomes" id="UP001177023">
    <property type="component" value="Unassembled WGS sequence"/>
</dbReference>
<protein>
    <submittedName>
        <fullName evidence="1">Uncharacterized protein</fullName>
    </submittedName>
</protein>
<name>A0AA36C5H5_9BILA</name>
<keyword evidence="2" id="KW-1185">Reference proteome</keyword>
<evidence type="ECO:0000313" key="1">
    <source>
        <dbReference type="EMBL" id="CAJ0558139.1"/>
    </source>
</evidence>
<feature type="non-terminal residue" evidence="1">
    <location>
        <position position="1"/>
    </location>
</feature>
<comment type="caution">
    <text evidence="1">The sequence shown here is derived from an EMBL/GenBank/DDBJ whole genome shotgun (WGS) entry which is preliminary data.</text>
</comment>
<reference evidence="1" key="1">
    <citation type="submission" date="2023-06" db="EMBL/GenBank/DDBJ databases">
        <authorList>
            <person name="Delattre M."/>
        </authorList>
    </citation>
    <scope>NUCLEOTIDE SEQUENCE</scope>
    <source>
        <strain evidence="1">AF72</strain>
    </source>
</reference>
<accession>A0AA36C5H5</accession>
<gene>
    <name evidence="1" type="ORF">MSPICULIGERA_LOCUS876</name>
</gene>